<evidence type="ECO:0000313" key="4">
    <source>
        <dbReference type="Proteomes" id="UP000015354"/>
    </source>
</evidence>
<sequence>MDEENAELAGRRAREDTEVRRQADEGARYNTRARRQNVGGALVDPDASATGPAPLTATALQLREEEKVLRRQLEKMENEYMRVTQLRGECGSEVRYAQLHHRIARAQAGLARIEHERLMLQDAETQYVRRIAPSRTSPF</sequence>
<feature type="region of interest" description="Disordered" evidence="2">
    <location>
        <begin position="1"/>
        <end position="37"/>
    </location>
</feature>
<gene>
    <name evidence="3" type="ORF">STCU_11218</name>
</gene>
<organism evidence="3 4">
    <name type="scientific">Strigomonas culicis</name>
    <dbReference type="NCBI Taxonomy" id="28005"/>
    <lineage>
        <taxon>Eukaryota</taxon>
        <taxon>Discoba</taxon>
        <taxon>Euglenozoa</taxon>
        <taxon>Kinetoplastea</taxon>
        <taxon>Metakinetoplastina</taxon>
        <taxon>Trypanosomatida</taxon>
        <taxon>Trypanosomatidae</taxon>
        <taxon>Strigomonadinae</taxon>
        <taxon>Strigomonas</taxon>
    </lineage>
</organism>
<protein>
    <submittedName>
        <fullName evidence="3">Uncharacterized protein</fullName>
    </submittedName>
</protein>
<evidence type="ECO:0000313" key="3">
    <source>
        <dbReference type="EMBL" id="EPY16480.1"/>
    </source>
</evidence>
<comment type="caution">
    <text evidence="3">The sequence shown here is derived from an EMBL/GenBank/DDBJ whole genome shotgun (WGS) entry which is preliminary data.</text>
</comment>
<keyword evidence="4" id="KW-1185">Reference proteome</keyword>
<name>S9V0Z8_9TRYP</name>
<feature type="coiled-coil region" evidence="1">
    <location>
        <begin position="59"/>
        <end position="86"/>
    </location>
</feature>
<accession>S9V0Z8</accession>
<keyword evidence="1" id="KW-0175">Coiled coil</keyword>
<reference evidence="3 4" key="1">
    <citation type="journal article" date="2013" name="PLoS ONE">
        <title>Predicting the Proteins of Angomonas deanei, Strigomonas culicis and Their Respective Endosymbionts Reveals New Aspects of the Trypanosomatidae Family.</title>
        <authorList>
            <person name="Motta M.C."/>
            <person name="Martins A.C."/>
            <person name="de Souza S.S."/>
            <person name="Catta-Preta C.M."/>
            <person name="Silva R."/>
            <person name="Klein C.C."/>
            <person name="de Almeida L.G."/>
            <person name="de Lima Cunha O."/>
            <person name="Ciapina L.P."/>
            <person name="Brocchi M."/>
            <person name="Colabardini A.C."/>
            <person name="de Araujo Lima B."/>
            <person name="Machado C.R."/>
            <person name="de Almeida Soares C.M."/>
            <person name="Probst C.M."/>
            <person name="de Menezes C.B."/>
            <person name="Thompson C.E."/>
            <person name="Bartholomeu D.C."/>
            <person name="Gradia D.F."/>
            <person name="Pavoni D.P."/>
            <person name="Grisard E.C."/>
            <person name="Fantinatti-Garboggini F."/>
            <person name="Marchini F.K."/>
            <person name="Rodrigues-Luiz G.F."/>
            <person name="Wagner G."/>
            <person name="Goldman G.H."/>
            <person name="Fietto J.L."/>
            <person name="Elias M.C."/>
            <person name="Goldman M.H."/>
            <person name="Sagot M.F."/>
            <person name="Pereira M."/>
            <person name="Stoco P.H."/>
            <person name="de Mendonca-Neto R.P."/>
            <person name="Teixeira S.M."/>
            <person name="Maciel T.E."/>
            <person name="de Oliveira Mendes T.A."/>
            <person name="Urmenyi T.P."/>
            <person name="de Souza W."/>
            <person name="Schenkman S."/>
            <person name="de Vasconcelos A.T."/>
        </authorList>
    </citation>
    <scope>NUCLEOTIDE SEQUENCE [LARGE SCALE GENOMIC DNA]</scope>
</reference>
<feature type="compositionally biased region" description="Basic and acidic residues" evidence="2">
    <location>
        <begin position="9"/>
        <end position="27"/>
    </location>
</feature>
<proteinExistence type="predicted"/>
<dbReference type="AlphaFoldDB" id="S9V0Z8"/>
<dbReference type="EMBL" id="ATMH01011120">
    <property type="protein sequence ID" value="EPY16480.1"/>
    <property type="molecule type" value="Genomic_DNA"/>
</dbReference>
<evidence type="ECO:0000256" key="1">
    <source>
        <dbReference type="SAM" id="Coils"/>
    </source>
</evidence>
<evidence type="ECO:0000256" key="2">
    <source>
        <dbReference type="SAM" id="MobiDB-lite"/>
    </source>
</evidence>
<dbReference type="Proteomes" id="UP000015354">
    <property type="component" value="Unassembled WGS sequence"/>
</dbReference>